<dbReference type="Proteomes" id="UP001178461">
    <property type="component" value="Chromosome 11"/>
</dbReference>
<accession>A0AA35PG91</accession>
<sequence length="74" mass="8312">MVGDADHLATVLNVRSKDSVHPAPQHLALGAVLKISAVQPHWRVSRYTLGKPKCVAVQWKKNYEDIFSWLPAHK</sequence>
<name>A0AA35PG91_9SAUR</name>
<protein>
    <submittedName>
        <fullName evidence="1">Uncharacterized protein</fullName>
    </submittedName>
</protein>
<reference evidence="1" key="1">
    <citation type="submission" date="2022-12" db="EMBL/GenBank/DDBJ databases">
        <authorList>
            <person name="Alioto T."/>
            <person name="Alioto T."/>
            <person name="Gomez Garrido J."/>
        </authorList>
    </citation>
    <scope>NUCLEOTIDE SEQUENCE</scope>
</reference>
<proteinExistence type="predicted"/>
<evidence type="ECO:0000313" key="1">
    <source>
        <dbReference type="EMBL" id="CAI5787796.1"/>
    </source>
</evidence>
<gene>
    <name evidence="1" type="ORF">PODLI_1B012918</name>
</gene>
<dbReference type="AlphaFoldDB" id="A0AA35PG91"/>
<dbReference type="EMBL" id="OX395136">
    <property type="protein sequence ID" value="CAI5787796.1"/>
    <property type="molecule type" value="Genomic_DNA"/>
</dbReference>
<organism evidence="1 2">
    <name type="scientific">Podarcis lilfordi</name>
    <name type="common">Lilford's wall lizard</name>
    <dbReference type="NCBI Taxonomy" id="74358"/>
    <lineage>
        <taxon>Eukaryota</taxon>
        <taxon>Metazoa</taxon>
        <taxon>Chordata</taxon>
        <taxon>Craniata</taxon>
        <taxon>Vertebrata</taxon>
        <taxon>Euteleostomi</taxon>
        <taxon>Lepidosauria</taxon>
        <taxon>Squamata</taxon>
        <taxon>Bifurcata</taxon>
        <taxon>Unidentata</taxon>
        <taxon>Episquamata</taxon>
        <taxon>Laterata</taxon>
        <taxon>Lacertibaenia</taxon>
        <taxon>Lacertidae</taxon>
        <taxon>Podarcis</taxon>
    </lineage>
</organism>
<keyword evidence="2" id="KW-1185">Reference proteome</keyword>
<evidence type="ECO:0000313" key="2">
    <source>
        <dbReference type="Proteomes" id="UP001178461"/>
    </source>
</evidence>